<sequence length="59" mass="6592">MCNKNFPGLTICGYFPTGNFSNGPSCSAWRYGKHGSMSNGLDGDDLLRIWMKEDGRTTW</sequence>
<reference evidence="1" key="1">
    <citation type="journal article" date="2012" name="Nat. Biotechnol.">
        <title>Reference genome sequence of the model plant Setaria.</title>
        <authorList>
            <person name="Bennetzen J.L."/>
            <person name="Schmutz J."/>
            <person name="Wang H."/>
            <person name="Percifield R."/>
            <person name="Hawkins J."/>
            <person name="Pontaroli A.C."/>
            <person name="Estep M."/>
            <person name="Feng L."/>
            <person name="Vaughn J.N."/>
            <person name="Grimwood J."/>
            <person name="Jenkins J."/>
            <person name="Barry K."/>
            <person name="Lindquist E."/>
            <person name="Hellsten U."/>
            <person name="Deshpande S."/>
            <person name="Wang X."/>
            <person name="Wu X."/>
            <person name="Mitros T."/>
            <person name="Triplett J."/>
            <person name="Yang X."/>
            <person name="Ye C.Y."/>
            <person name="Mauro-Herrera M."/>
            <person name="Wang L."/>
            <person name="Li P."/>
            <person name="Sharma M."/>
            <person name="Sharma R."/>
            <person name="Ronald P.C."/>
            <person name="Panaud O."/>
            <person name="Kellogg E.A."/>
            <person name="Brutnell T.P."/>
            <person name="Doust A.N."/>
            <person name="Tuskan G.A."/>
            <person name="Rokhsar D."/>
            <person name="Devos K.M."/>
        </authorList>
    </citation>
    <scope>NUCLEOTIDE SEQUENCE [LARGE SCALE GENOMIC DNA]</scope>
    <source>
        <strain evidence="1">Yugu1</strain>
    </source>
</reference>
<accession>A0A368PU72</accession>
<dbReference type="EMBL" id="CM003529">
    <property type="protein sequence ID" value="RCV09173.1"/>
    <property type="molecule type" value="Genomic_DNA"/>
</dbReference>
<organism evidence="1">
    <name type="scientific">Setaria italica</name>
    <name type="common">Foxtail millet</name>
    <name type="synonym">Panicum italicum</name>
    <dbReference type="NCBI Taxonomy" id="4555"/>
    <lineage>
        <taxon>Eukaryota</taxon>
        <taxon>Viridiplantae</taxon>
        <taxon>Streptophyta</taxon>
        <taxon>Embryophyta</taxon>
        <taxon>Tracheophyta</taxon>
        <taxon>Spermatophyta</taxon>
        <taxon>Magnoliopsida</taxon>
        <taxon>Liliopsida</taxon>
        <taxon>Poales</taxon>
        <taxon>Poaceae</taxon>
        <taxon>PACMAD clade</taxon>
        <taxon>Panicoideae</taxon>
        <taxon>Panicodae</taxon>
        <taxon>Paniceae</taxon>
        <taxon>Cenchrinae</taxon>
        <taxon>Setaria</taxon>
    </lineage>
</organism>
<dbReference type="AlphaFoldDB" id="A0A368PU72"/>
<reference evidence="1" key="2">
    <citation type="submission" date="2015-07" db="EMBL/GenBank/DDBJ databases">
        <authorList>
            <person name="Noorani M."/>
        </authorList>
    </citation>
    <scope>NUCLEOTIDE SEQUENCE</scope>
    <source>
        <strain evidence="1">Yugu1</strain>
    </source>
</reference>
<name>A0A368PU72_SETIT</name>
<protein>
    <submittedName>
        <fullName evidence="1">Uncharacterized protein</fullName>
    </submittedName>
</protein>
<proteinExistence type="predicted"/>
<evidence type="ECO:0000313" key="1">
    <source>
        <dbReference type="EMBL" id="RCV09173.1"/>
    </source>
</evidence>
<gene>
    <name evidence="1" type="ORF">SETIT_2G005800v2</name>
</gene>